<keyword evidence="2" id="KW-1185">Reference proteome</keyword>
<name>A0ACC0ASV4_CATRO</name>
<proteinExistence type="predicted"/>
<comment type="caution">
    <text evidence="1">The sequence shown here is derived from an EMBL/GenBank/DDBJ whole genome shotgun (WGS) entry which is preliminary data.</text>
</comment>
<evidence type="ECO:0000313" key="2">
    <source>
        <dbReference type="Proteomes" id="UP001060085"/>
    </source>
</evidence>
<reference evidence="2" key="1">
    <citation type="journal article" date="2023" name="Nat. Plants">
        <title>Single-cell RNA sequencing provides a high-resolution roadmap for understanding the multicellular compartmentation of specialized metabolism.</title>
        <authorList>
            <person name="Sun S."/>
            <person name="Shen X."/>
            <person name="Li Y."/>
            <person name="Li Y."/>
            <person name="Wang S."/>
            <person name="Li R."/>
            <person name="Zhang H."/>
            <person name="Shen G."/>
            <person name="Guo B."/>
            <person name="Wei J."/>
            <person name="Xu J."/>
            <person name="St-Pierre B."/>
            <person name="Chen S."/>
            <person name="Sun C."/>
        </authorList>
    </citation>
    <scope>NUCLEOTIDE SEQUENCE [LARGE SCALE GENOMIC DNA]</scope>
</reference>
<gene>
    <name evidence="1" type="ORF">M9H77_21836</name>
</gene>
<protein>
    <submittedName>
        <fullName evidence="1">Uncharacterized protein</fullName>
    </submittedName>
</protein>
<evidence type="ECO:0000313" key="1">
    <source>
        <dbReference type="EMBL" id="KAI5662513.1"/>
    </source>
</evidence>
<organism evidence="1 2">
    <name type="scientific">Catharanthus roseus</name>
    <name type="common">Madagascar periwinkle</name>
    <name type="synonym">Vinca rosea</name>
    <dbReference type="NCBI Taxonomy" id="4058"/>
    <lineage>
        <taxon>Eukaryota</taxon>
        <taxon>Viridiplantae</taxon>
        <taxon>Streptophyta</taxon>
        <taxon>Embryophyta</taxon>
        <taxon>Tracheophyta</taxon>
        <taxon>Spermatophyta</taxon>
        <taxon>Magnoliopsida</taxon>
        <taxon>eudicotyledons</taxon>
        <taxon>Gunneridae</taxon>
        <taxon>Pentapetalae</taxon>
        <taxon>asterids</taxon>
        <taxon>lamiids</taxon>
        <taxon>Gentianales</taxon>
        <taxon>Apocynaceae</taxon>
        <taxon>Rauvolfioideae</taxon>
        <taxon>Vinceae</taxon>
        <taxon>Catharanthinae</taxon>
        <taxon>Catharanthus</taxon>
    </lineage>
</organism>
<accession>A0ACC0ASV4</accession>
<dbReference type="Proteomes" id="UP001060085">
    <property type="component" value="Linkage Group LG05"/>
</dbReference>
<sequence length="399" mass="43838">MTLSPLTNSLRSHFFKHLLCSTTATHFSAHRLRRLFPIGHRSSSYFSSERRQSFWLAPKLATFSTSPSSSSTASLEAQTGDSFTAPYLSVNIRCQRNVADMLSEALLCFGASSTSMDEVKNSQADDEICVNSIFPIGENVKECISHAVDSIGLKEIPSYDVAVQDHIDWIKESQESFHPTEVMEGLWIVPEWRKPPDHQATNIILNPGLAFGTGEHPTTKLCLMLLRDSIKGGEILLDYGTGSGILAIAALKFGAAFSVGLDIDPQAITSARHNATLNNIQPEKLFLNLVSSQGTSSIIDGTSVEEINRHQLYDTRFLTETEKFDVVIANILLNPLLDLSDIIVSHAKPGAIVGLSGIISEQIPRVIERYSEFLDGITVSKMDDWACISGSKKRNPRSI</sequence>
<dbReference type="EMBL" id="CM044705">
    <property type="protein sequence ID" value="KAI5662513.1"/>
    <property type="molecule type" value="Genomic_DNA"/>
</dbReference>